<accession>A0AAF5RU48</accession>
<dbReference type="Pfam" id="PF07690">
    <property type="entry name" value="MFS_1"/>
    <property type="match status" value="1"/>
</dbReference>
<feature type="transmembrane region" description="Helical" evidence="7">
    <location>
        <begin position="203"/>
        <end position="223"/>
    </location>
</feature>
<dbReference type="Proteomes" id="UP000093561">
    <property type="component" value="Unassembled WGS sequence"/>
</dbReference>
<name>A0AAF5RU48_WUCBA</name>
<evidence type="ECO:0000313" key="10">
    <source>
        <dbReference type="WBParaSite" id="mrna-Wban_02604"/>
    </source>
</evidence>
<keyword evidence="3 7" id="KW-0812">Transmembrane</keyword>
<evidence type="ECO:0000256" key="2">
    <source>
        <dbReference type="ARBA" id="ARBA00022448"/>
    </source>
</evidence>
<evidence type="ECO:0000256" key="6">
    <source>
        <dbReference type="SAM" id="MobiDB-lite"/>
    </source>
</evidence>
<keyword evidence="4 7" id="KW-1133">Transmembrane helix</keyword>
<feature type="compositionally biased region" description="Basic and acidic residues" evidence="6">
    <location>
        <begin position="122"/>
        <end position="138"/>
    </location>
</feature>
<reference evidence="9" key="2">
    <citation type="journal article" date="2016" name="Mol. Ecol.">
        <title>Population genomics of the filarial nematode parasite Wuchereria bancrofti from mosquitoes.</title>
        <authorList>
            <person name="Small S.T."/>
            <person name="Reimer L.J."/>
            <person name="Tisch D.J."/>
            <person name="King C.L."/>
            <person name="Christensen B.M."/>
            <person name="Siba P.M."/>
            <person name="Kazura J.W."/>
            <person name="Serre D."/>
            <person name="Zimmerman P.A."/>
        </authorList>
    </citation>
    <scope>NUCLEOTIDE SEQUENCE</scope>
    <source>
        <strain evidence="9">pt0022</strain>
    </source>
</reference>
<dbReference type="InterPro" id="IPR011701">
    <property type="entry name" value="MFS"/>
</dbReference>
<evidence type="ECO:0000256" key="7">
    <source>
        <dbReference type="SAM" id="Phobius"/>
    </source>
</evidence>
<feature type="transmembrane region" description="Helical" evidence="7">
    <location>
        <begin position="296"/>
        <end position="317"/>
    </location>
</feature>
<keyword evidence="5 7" id="KW-0472">Membrane</keyword>
<organism evidence="9 10">
    <name type="scientific">Wuchereria bancrofti</name>
    <dbReference type="NCBI Taxonomy" id="6293"/>
    <lineage>
        <taxon>Eukaryota</taxon>
        <taxon>Metazoa</taxon>
        <taxon>Ecdysozoa</taxon>
        <taxon>Nematoda</taxon>
        <taxon>Chromadorea</taxon>
        <taxon>Rhabditida</taxon>
        <taxon>Spirurina</taxon>
        <taxon>Spiruromorpha</taxon>
        <taxon>Filarioidea</taxon>
        <taxon>Onchocercidae</taxon>
        <taxon>Wuchereria</taxon>
    </lineage>
</organism>
<keyword evidence="2" id="KW-0813">Transport</keyword>
<feature type="transmembrane region" description="Helical" evidence="7">
    <location>
        <begin position="262"/>
        <end position="289"/>
    </location>
</feature>
<feature type="region of interest" description="Disordered" evidence="6">
    <location>
        <begin position="122"/>
        <end position="147"/>
    </location>
</feature>
<dbReference type="PANTHER" id="PTHR23506:SF26">
    <property type="entry name" value="MFS-TYPE TRANSPORTER SLC18B1"/>
    <property type="match status" value="1"/>
</dbReference>
<feature type="transmembrane region" description="Helical" evidence="7">
    <location>
        <begin position="437"/>
        <end position="459"/>
    </location>
</feature>
<evidence type="ECO:0000256" key="5">
    <source>
        <dbReference type="ARBA" id="ARBA00023136"/>
    </source>
</evidence>
<dbReference type="GO" id="GO:0016020">
    <property type="term" value="C:membrane"/>
    <property type="evidence" value="ECO:0007669"/>
    <property type="project" value="UniProtKB-SubCell"/>
</dbReference>
<dbReference type="PROSITE" id="PS50850">
    <property type="entry name" value="MFS"/>
    <property type="match status" value="1"/>
</dbReference>
<feature type="transmembrane region" description="Helical" evidence="7">
    <location>
        <begin position="235"/>
        <end position="256"/>
    </location>
</feature>
<feature type="transmembrane region" description="Helical" evidence="7">
    <location>
        <begin position="543"/>
        <end position="565"/>
    </location>
</feature>
<dbReference type="InterPro" id="IPR036259">
    <property type="entry name" value="MFS_trans_sf"/>
</dbReference>
<reference evidence="9" key="1">
    <citation type="submission" date="2015-03" db="EMBL/GenBank/DDBJ databases">
        <title>Wuchereria bancrofti Genome Sequencing Papua New Guinea Strain.</title>
        <authorList>
            <person name="Small S.T."/>
            <person name="Serre D."/>
            <person name="Zimmerman P.A."/>
        </authorList>
    </citation>
    <scope>NUCLEOTIDE SEQUENCE [LARGE SCALE GENOMIC DNA]</scope>
    <source>
        <strain evidence="9">pt0022</strain>
    </source>
</reference>
<feature type="transmembrane region" description="Helical" evidence="7">
    <location>
        <begin position="370"/>
        <end position="389"/>
    </location>
</feature>
<feature type="transmembrane region" description="Helical" evidence="7">
    <location>
        <begin position="465"/>
        <end position="484"/>
    </location>
</feature>
<dbReference type="PANTHER" id="PTHR23506">
    <property type="entry name" value="GH10249P"/>
    <property type="match status" value="1"/>
</dbReference>
<evidence type="ECO:0000256" key="4">
    <source>
        <dbReference type="ARBA" id="ARBA00022989"/>
    </source>
</evidence>
<dbReference type="InterPro" id="IPR050930">
    <property type="entry name" value="MFS_Vesicular_Transporter"/>
</dbReference>
<reference evidence="10" key="3">
    <citation type="submission" date="2024-02" db="UniProtKB">
        <authorList>
            <consortium name="WormBaseParasite"/>
        </authorList>
    </citation>
    <scope>IDENTIFICATION</scope>
    <source>
        <strain evidence="10">pt0022</strain>
    </source>
</reference>
<dbReference type="Gene3D" id="1.20.1250.20">
    <property type="entry name" value="MFS general substrate transporter like domains"/>
    <property type="match status" value="2"/>
</dbReference>
<comment type="subcellular location">
    <subcellularLocation>
        <location evidence="1">Membrane</location>
        <topology evidence="1">Multi-pass membrane protein</topology>
    </subcellularLocation>
</comment>
<dbReference type="WBParaSite" id="mrna-Wban_02604">
    <property type="protein sequence ID" value="mrna-Wban_02604"/>
    <property type="gene ID" value="Wban_02604"/>
</dbReference>
<evidence type="ECO:0000313" key="9">
    <source>
        <dbReference type="Proteomes" id="UP000093561"/>
    </source>
</evidence>
<sequence>MNPSLAMDPRQLSNDINEKFCSIDEERQVVATTTDSFSKSVVPKVLSRSYENLQWIIEKTQFAPHSLRVRNDRPAVAPSFMPITGQIPIEFSKLAIPHVSHATSKSHGGYGSMRVMLKDEKLQEKSSDSGKESLEKGINKRKSFSNSKNNSYKTIAAKSSSFTTKEWITICILSIANLGSTSAYSCIAPFYSNEAKIKGLRSFEIGVVFGVFELIMFFIAPLFGKYMVSIGSKKMFVSGIGVTGITVVLFGFLNYIESSSLFFWSSIGLRILEAIGDAAFVTSSFVIGVKCFPGRIAIVVGVLETFVGLGSTAGPLLGGILYEIGGFKLPFIVLGIILLFLGLLAYFLVENMDDDIVMDGKGMLGMLKIPLLWIMIHAVVMCAISLSFLDPTLADHLASFKLSPSIIGLMFLLSGGIYTITAPFWSIIIDKFNCSKAIIMFGIMTVVISMIIIGPSPFLNAEKNLGWIEVALGILGLATSALYIPTFQISIDTLCEYGYGKSLQTYGCISGLFQSAYSFGSFFGPTVGGLCVQWIGFPWTTTIIALLNIVFMIAILCFYALYGWFGFCSQQKSKHNH</sequence>
<evidence type="ECO:0000259" key="8">
    <source>
        <dbReference type="PROSITE" id="PS50850"/>
    </source>
</evidence>
<feature type="transmembrane region" description="Helical" evidence="7">
    <location>
        <begin position="329"/>
        <end position="349"/>
    </location>
</feature>
<feature type="transmembrane region" description="Helical" evidence="7">
    <location>
        <begin position="516"/>
        <end position="537"/>
    </location>
</feature>
<dbReference type="AlphaFoldDB" id="A0AAF5RU48"/>
<dbReference type="SUPFAM" id="SSF103473">
    <property type="entry name" value="MFS general substrate transporter"/>
    <property type="match status" value="1"/>
</dbReference>
<feature type="domain" description="Major facilitator superfamily (MFS) profile" evidence="8">
    <location>
        <begin position="166"/>
        <end position="572"/>
    </location>
</feature>
<feature type="transmembrane region" description="Helical" evidence="7">
    <location>
        <begin position="405"/>
        <end position="425"/>
    </location>
</feature>
<dbReference type="InterPro" id="IPR020846">
    <property type="entry name" value="MFS_dom"/>
</dbReference>
<proteinExistence type="predicted"/>
<protein>
    <submittedName>
        <fullName evidence="10">Major facilitator superfamily (MFS) profile domain-containing protein</fullName>
    </submittedName>
</protein>
<evidence type="ECO:0000256" key="1">
    <source>
        <dbReference type="ARBA" id="ARBA00004141"/>
    </source>
</evidence>
<dbReference type="GO" id="GO:0022857">
    <property type="term" value="F:transmembrane transporter activity"/>
    <property type="evidence" value="ECO:0007669"/>
    <property type="project" value="InterPro"/>
</dbReference>
<evidence type="ECO:0000256" key="3">
    <source>
        <dbReference type="ARBA" id="ARBA00022692"/>
    </source>
</evidence>